<proteinExistence type="predicted"/>
<dbReference type="InterPro" id="IPR037377">
    <property type="entry name" value="GTE_bromo"/>
</dbReference>
<keyword evidence="2 4" id="KW-0103">Bromodomain</keyword>
<evidence type="ECO:0000259" key="7">
    <source>
        <dbReference type="PROSITE" id="PS51525"/>
    </source>
</evidence>
<sequence length="622" mass="68696">AAAAAATAAQNRQQQLQPPVSSQHTVATTTDDVNSSLQQPAPPSHQHHEQQLSSFESAASGDDASSLNDHGRRQNPPSTSNRDAAKVPSNHANHQHASHNNGNRPANTQKLGSGGHNRVLISVASKSRHEIHELRSKLTEELDQVRAWVKKLEAREFQLAPSAVSAPVATGYSHSQLSANNAYHTGGLKRPVANSEAASVGPLRRQLSLSVAMTQVDTNSMSEAVEKEKRTPKANQYYRNSDFLLGKDKFPPADSHKKSKTNGSKKHNVVGEMDYGGSAPDKKYAFAFKSCAVLLSKLMKHKYAWVFNTPVDVKGLGLLDYYNIIKHPMDLGTVKSRLNKSWYKSPREFAEDVRLTFKNAMAYNPKGQDVYIMAEELSITFEERWPAIEAEYASMEYPMPAKMAHPLDMRTLERSESTTYRVLPDANLNPVSQKPHVGRAPALQKPKAKDPNKRDMTYEEKQRLSHNLQSLPSEKLDCIVQIIKKRNTSLSQHDDEIEVDIDSVDTETLWELDRFVTNYKKSLSKNKRKAELAILARAEAVQNVQERSVPNSVPVIVEPPKESRTEDKHMGSPLPATVEKRMDASRSSSSSSSSSDSGSSSSDSDTESSSAYGSDAGHSPRT</sequence>
<evidence type="ECO:0000256" key="4">
    <source>
        <dbReference type="PROSITE-ProRule" id="PRU00035"/>
    </source>
</evidence>
<feature type="region of interest" description="Disordered" evidence="5">
    <location>
        <begin position="426"/>
        <end position="466"/>
    </location>
</feature>
<feature type="compositionally biased region" description="Low complexity" evidence="5">
    <location>
        <begin position="585"/>
        <end position="615"/>
    </location>
</feature>
<feature type="region of interest" description="Disordered" evidence="5">
    <location>
        <begin position="544"/>
        <end position="622"/>
    </location>
</feature>
<feature type="region of interest" description="Disordered" evidence="5">
    <location>
        <begin position="247"/>
        <end position="266"/>
    </location>
</feature>
<dbReference type="Gene3D" id="1.20.920.10">
    <property type="entry name" value="Bromodomain-like"/>
    <property type="match status" value="1"/>
</dbReference>
<dbReference type="PRINTS" id="PR00503">
    <property type="entry name" value="BROMODOMAIN"/>
</dbReference>
<dbReference type="SUPFAM" id="SSF47370">
    <property type="entry name" value="Bromodomain"/>
    <property type="match status" value="1"/>
</dbReference>
<feature type="compositionally biased region" description="Basic residues" evidence="5">
    <location>
        <begin position="257"/>
        <end position="266"/>
    </location>
</feature>
<evidence type="ECO:0000256" key="1">
    <source>
        <dbReference type="ARBA" id="ARBA00023015"/>
    </source>
</evidence>
<evidence type="ECO:0000313" key="8">
    <source>
        <dbReference type="EMBL" id="JAT40813.1"/>
    </source>
</evidence>
<evidence type="ECO:0000313" key="9">
    <source>
        <dbReference type="EMBL" id="JAT61199.1"/>
    </source>
</evidence>
<feature type="compositionally biased region" description="Polar residues" evidence="5">
    <location>
        <begin position="102"/>
        <end position="111"/>
    </location>
</feature>
<dbReference type="InterPro" id="IPR001487">
    <property type="entry name" value="Bromodomain"/>
</dbReference>
<keyword evidence="1" id="KW-0805">Transcription regulation</keyword>
<evidence type="ECO:0000256" key="2">
    <source>
        <dbReference type="ARBA" id="ARBA00023117"/>
    </source>
</evidence>
<name>A0A1D1Z2X5_9ARAE</name>
<dbReference type="Gene3D" id="1.20.1270.220">
    <property type="match status" value="1"/>
</dbReference>
<reference evidence="9" key="1">
    <citation type="submission" date="2015-07" db="EMBL/GenBank/DDBJ databases">
        <title>Transcriptome Assembly of Anthurium amnicola.</title>
        <authorList>
            <person name="Suzuki J."/>
        </authorList>
    </citation>
    <scope>NUCLEOTIDE SEQUENCE</scope>
</reference>
<dbReference type="InterPro" id="IPR038336">
    <property type="entry name" value="NET_sf"/>
</dbReference>
<dbReference type="PROSITE" id="PS50014">
    <property type="entry name" value="BROMODOMAIN_2"/>
    <property type="match status" value="1"/>
</dbReference>
<dbReference type="CDD" id="cd05506">
    <property type="entry name" value="Bromo_plant1"/>
    <property type="match status" value="1"/>
</dbReference>
<feature type="compositionally biased region" description="Polar residues" evidence="5">
    <location>
        <begin position="18"/>
        <end position="39"/>
    </location>
</feature>
<evidence type="ECO:0000259" key="6">
    <source>
        <dbReference type="PROSITE" id="PS50014"/>
    </source>
</evidence>
<dbReference type="EMBL" id="GDJX01027123">
    <property type="protein sequence ID" value="JAT40813.1"/>
    <property type="molecule type" value="Transcribed_RNA"/>
</dbReference>
<gene>
    <name evidence="9" type="primary">GTE4_0</name>
    <name evidence="8" type="synonym">GTE4_1</name>
    <name evidence="9" type="ORF">g.49626</name>
    <name evidence="8" type="ORF">g.49627</name>
</gene>
<feature type="compositionally biased region" description="Basic and acidic residues" evidence="5">
    <location>
        <begin position="447"/>
        <end position="463"/>
    </location>
</feature>
<dbReference type="PROSITE" id="PS51525">
    <property type="entry name" value="NET"/>
    <property type="match status" value="1"/>
</dbReference>
<dbReference type="Pfam" id="PF17035">
    <property type="entry name" value="BET"/>
    <property type="match status" value="1"/>
</dbReference>
<dbReference type="SMART" id="SM00297">
    <property type="entry name" value="BROMO"/>
    <property type="match status" value="1"/>
</dbReference>
<accession>A0A1D1Z2X5</accession>
<dbReference type="Pfam" id="PF00439">
    <property type="entry name" value="Bromodomain"/>
    <property type="match status" value="1"/>
</dbReference>
<dbReference type="InterPro" id="IPR027353">
    <property type="entry name" value="NET_dom"/>
</dbReference>
<feature type="compositionally biased region" description="Basic and acidic residues" evidence="5">
    <location>
        <begin position="247"/>
        <end position="256"/>
    </location>
</feature>
<evidence type="ECO:0000256" key="5">
    <source>
        <dbReference type="SAM" id="MobiDB-lite"/>
    </source>
</evidence>
<organism evidence="9">
    <name type="scientific">Anthurium amnicola</name>
    <dbReference type="NCBI Taxonomy" id="1678845"/>
    <lineage>
        <taxon>Eukaryota</taxon>
        <taxon>Viridiplantae</taxon>
        <taxon>Streptophyta</taxon>
        <taxon>Embryophyta</taxon>
        <taxon>Tracheophyta</taxon>
        <taxon>Spermatophyta</taxon>
        <taxon>Magnoliopsida</taxon>
        <taxon>Liliopsida</taxon>
        <taxon>Araceae</taxon>
        <taxon>Pothoideae</taxon>
        <taxon>Potheae</taxon>
        <taxon>Anthurium</taxon>
    </lineage>
</organism>
<feature type="domain" description="Bromo" evidence="6">
    <location>
        <begin position="299"/>
        <end position="371"/>
    </location>
</feature>
<feature type="compositionally biased region" description="Basic and acidic residues" evidence="5">
    <location>
        <begin position="559"/>
        <end position="570"/>
    </location>
</feature>
<feature type="non-terminal residue" evidence="9">
    <location>
        <position position="1"/>
    </location>
</feature>
<feature type="compositionally biased region" description="Low complexity" evidence="5">
    <location>
        <begin position="1"/>
        <end position="17"/>
    </location>
</feature>
<feature type="compositionally biased region" description="Polar residues" evidence="5">
    <location>
        <begin position="51"/>
        <end position="68"/>
    </location>
</feature>
<dbReference type="InterPro" id="IPR036427">
    <property type="entry name" value="Bromodomain-like_sf"/>
</dbReference>
<dbReference type="PANTHER" id="PTHR45926">
    <property type="entry name" value="OSJNBA0053K19.4 PROTEIN"/>
    <property type="match status" value="1"/>
</dbReference>
<feature type="region of interest" description="Disordered" evidence="5">
    <location>
        <begin position="1"/>
        <end position="114"/>
    </location>
</feature>
<evidence type="ECO:0000256" key="3">
    <source>
        <dbReference type="ARBA" id="ARBA00023163"/>
    </source>
</evidence>
<keyword evidence="3" id="KW-0804">Transcription</keyword>
<dbReference type="EMBL" id="GDJX01006737">
    <property type="protein sequence ID" value="JAT61199.1"/>
    <property type="molecule type" value="Transcribed_RNA"/>
</dbReference>
<dbReference type="AlphaFoldDB" id="A0A1D1Z2X5"/>
<protein>
    <submittedName>
        <fullName evidence="9">Transcription factor GTE4</fullName>
    </submittedName>
</protein>
<feature type="domain" description="NET" evidence="7">
    <location>
        <begin position="446"/>
        <end position="527"/>
    </location>
</feature>